<accession>A0A6C0R9N7</accession>
<feature type="transmembrane region" description="Helical" evidence="4">
    <location>
        <begin position="1175"/>
        <end position="1194"/>
    </location>
</feature>
<keyword evidence="2 6" id="KW-0067">ATP-binding</keyword>
<feature type="coiled-coil region" evidence="3">
    <location>
        <begin position="285"/>
        <end position="312"/>
    </location>
</feature>
<feature type="transmembrane region" description="Helical" evidence="4">
    <location>
        <begin position="354"/>
        <end position="376"/>
    </location>
</feature>
<keyword evidence="4" id="KW-0812">Transmembrane</keyword>
<keyword evidence="7" id="KW-1185">Reference proteome</keyword>
<evidence type="ECO:0000256" key="4">
    <source>
        <dbReference type="SAM" id="Phobius"/>
    </source>
</evidence>
<dbReference type="Pfam" id="PF00005">
    <property type="entry name" value="ABC_tran"/>
    <property type="match status" value="1"/>
</dbReference>
<feature type="transmembrane region" description="Helical" evidence="4">
    <location>
        <begin position="1239"/>
        <end position="1259"/>
    </location>
</feature>
<dbReference type="PROSITE" id="PS00211">
    <property type="entry name" value="ABC_TRANSPORTER_1"/>
    <property type="match status" value="1"/>
</dbReference>
<keyword evidence="1" id="KW-0547">Nucleotide-binding</keyword>
<keyword evidence="4" id="KW-1133">Transmembrane helix</keyword>
<evidence type="ECO:0000256" key="1">
    <source>
        <dbReference type="ARBA" id="ARBA00022741"/>
    </source>
</evidence>
<dbReference type="InterPro" id="IPR001036">
    <property type="entry name" value="Acrflvin-R"/>
</dbReference>
<dbReference type="GO" id="GO:0016887">
    <property type="term" value="F:ATP hydrolysis activity"/>
    <property type="evidence" value="ECO:0007669"/>
    <property type="project" value="InterPro"/>
</dbReference>
<dbReference type="GO" id="GO:0042910">
    <property type="term" value="F:xenobiotic transmembrane transporter activity"/>
    <property type="evidence" value="ECO:0007669"/>
    <property type="project" value="TreeGrafter"/>
</dbReference>
<evidence type="ECO:0000313" key="7">
    <source>
        <dbReference type="Proteomes" id="UP000474630"/>
    </source>
</evidence>
<dbReference type="Gene3D" id="3.30.70.1430">
    <property type="entry name" value="Multidrug efflux transporter AcrB pore domain"/>
    <property type="match status" value="2"/>
</dbReference>
<protein>
    <submittedName>
        <fullName evidence="6">ATP-binding cassette domain-containing protein</fullName>
    </submittedName>
</protein>
<dbReference type="KEGG" id="drc:G0Q07_03405"/>
<feature type="transmembrane region" description="Helical" evidence="4">
    <location>
        <begin position="930"/>
        <end position="953"/>
    </location>
</feature>
<dbReference type="Pfam" id="PF00873">
    <property type="entry name" value="ACR_tran"/>
    <property type="match status" value="1"/>
</dbReference>
<feature type="transmembrane region" description="Helical" evidence="4">
    <location>
        <begin position="525"/>
        <end position="544"/>
    </location>
</feature>
<feature type="domain" description="ABC transporter" evidence="5">
    <location>
        <begin position="1287"/>
        <end position="1517"/>
    </location>
</feature>
<evidence type="ECO:0000256" key="2">
    <source>
        <dbReference type="ARBA" id="ARBA00022840"/>
    </source>
</evidence>
<keyword evidence="3" id="KW-0175">Coiled coil</keyword>
<feature type="transmembrane region" description="Helical" evidence="4">
    <location>
        <begin position="1042"/>
        <end position="1061"/>
    </location>
</feature>
<dbReference type="RefSeq" id="WP_163344767.1">
    <property type="nucleotide sequence ID" value="NZ_CP048409.1"/>
</dbReference>
<dbReference type="Proteomes" id="UP000474630">
    <property type="component" value="Chromosome"/>
</dbReference>
<evidence type="ECO:0000313" key="6">
    <source>
        <dbReference type="EMBL" id="QIA06837.1"/>
    </source>
</evidence>
<feature type="transmembrane region" description="Helical" evidence="4">
    <location>
        <begin position="382"/>
        <end position="406"/>
    </location>
</feature>
<organism evidence="6 7">
    <name type="scientific">Draconibacterium halophilum</name>
    <dbReference type="NCBI Taxonomy" id="2706887"/>
    <lineage>
        <taxon>Bacteria</taxon>
        <taxon>Pseudomonadati</taxon>
        <taxon>Bacteroidota</taxon>
        <taxon>Bacteroidia</taxon>
        <taxon>Marinilabiliales</taxon>
        <taxon>Prolixibacteraceae</taxon>
        <taxon>Draconibacterium</taxon>
    </lineage>
</organism>
<dbReference type="Gene3D" id="1.20.1640.10">
    <property type="entry name" value="Multidrug efflux transporter AcrB transmembrane domain"/>
    <property type="match status" value="2"/>
</dbReference>
<feature type="transmembrane region" description="Helical" evidence="4">
    <location>
        <begin position="899"/>
        <end position="918"/>
    </location>
</feature>
<dbReference type="PANTHER" id="PTHR32063:SF0">
    <property type="entry name" value="SWARMING MOTILITY PROTEIN SWRC"/>
    <property type="match status" value="1"/>
</dbReference>
<dbReference type="EMBL" id="CP048409">
    <property type="protein sequence ID" value="QIA06837.1"/>
    <property type="molecule type" value="Genomic_DNA"/>
</dbReference>
<evidence type="ECO:0000256" key="3">
    <source>
        <dbReference type="SAM" id="Coils"/>
    </source>
</evidence>
<dbReference type="PROSITE" id="PS50893">
    <property type="entry name" value="ABC_TRANSPORTER_2"/>
    <property type="match status" value="1"/>
</dbReference>
<feature type="transmembrane region" description="Helical" evidence="4">
    <location>
        <begin position="427"/>
        <end position="447"/>
    </location>
</feature>
<name>A0A6C0R9N7_9BACT</name>
<evidence type="ECO:0000259" key="5">
    <source>
        <dbReference type="PROSITE" id="PS50893"/>
    </source>
</evidence>
<dbReference type="SUPFAM" id="SSF52540">
    <property type="entry name" value="P-loop containing nucleoside triphosphate hydrolases"/>
    <property type="match status" value="1"/>
</dbReference>
<gene>
    <name evidence="6" type="ORF">G0Q07_03405</name>
</gene>
<feature type="transmembrane region" description="Helical" evidence="4">
    <location>
        <begin position="1151"/>
        <end position="1169"/>
    </location>
</feature>
<dbReference type="PRINTS" id="PR00702">
    <property type="entry name" value="ACRIFLAVINRP"/>
</dbReference>
<reference evidence="6 7" key="1">
    <citation type="submission" date="2020-02" db="EMBL/GenBank/DDBJ databases">
        <title>Genome sequencing for Draconibacterium sp. strain M1.</title>
        <authorList>
            <person name="Park S.-J."/>
        </authorList>
    </citation>
    <scope>NUCLEOTIDE SEQUENCE [LARGE SCALE GENOMIC DNA]</scope>
    <source>
        <strain evidence="6 7">M1</strain>
    </source>
</reference>
<dbReference type="GO" id="GO:0005886">
    <property type="term" value="C:plasma membrane"/>
    <property type="evidence" value="ECO:0007669"/>
    <property type="project" value="TreeGrafter"/>
</dbReference>
<dbReference type="SUPFAM" id="SSF82714">
    <property type="entry name" value="Multidrug efflux transporter AcrB TolC docking domain, DN and DC subdomains"/>
    <property type="match status" value="1"/>
</dbReference>
<feature type="transmembrane region" description="Helical" evidence="4">
    <location>
        <begin position="1067"/>
        <end position="1087"/>
    </location>
</feature>
<proteinExistence type="predicted"/>
<dbReference type="Gene3D" id="3.30.70.1440">
    <property type="entry name" value="Multidrug efflux transporter AcrB pore domain"/>
    <property type="match status" value="1"/>
</dbReference>
<dbReference type="InterPro" id="IPR003593">
    <property type="entry name" value="AAA+_ATPase"/>
</dbReference>
<feature type="transmembrane region" description="Helical" evidence="4">
    <location>
        <begin position="330"/>
        <end position="349"/>
    </location>
</feature>
<dbReference type="Gene3D" id="3.40.50.300">
    <property type="entry name" value="P-loop containing nucleotide triphosphate hydrolases"/>
    <property type="match status" value="1"/>
</dbReference>
<feature type="transmembrane region" description="Helical" evidence="4">
    <location>
        <begin position="873"/>
        <end position="892"/>
    </location>
</feature>
<feature type="transmembrane region" description="Helical" evidence="4">
    <location>
        <begin position="1215"/>
        <end position="1233"/>
    </location>
</feature>
<keyword evidence="4" id="KW-0472">Membrane</keyword>
<dbReference type="InterPro" id="IPR003439">
    <property type="entry name" value="ABC_transporter-like_ATP-bd"/>
</dbReference>
<dbReference type="GO" id="GO:0005524">
    <property type="term" value="F:ATP binding"/>
    <property type="evidence" value="ECO:0007669"/>
    <property type="project" value="UniProtKB-KW"/>
</dbReference>
<dbReference type="PANTHER" id="PTHR32063">
    <property type="match status" value="1"/>
</dbReference>
<dbReference type="SUPFAM" id="SSF82866">
    <property type="entry name" value="Multidrug efflux transporter AcrB transmembrane domain"/>
    <property type="match status" value="2"/>
</dbReference>
<feature type="transmembrane region" description="Helical" evidence="4">
    <location>
        <begin position="974"/>
        <end position="992"/>
    </location>
</feature>
<dbReference type="InterPro" id="IPR017871">
    <property type="entry name" value="ABC_transporter-like_CS"/>
</dbReference>
<dbReference type="CDD" id="cd03264">
    <property type="entry name" value="ABC_drug_resistance_like"/>
    <property type="match status" value="1"/>
</dbReference>
<dbReference type="SUPFAM" id="SSF82693">
    <property type="entry name" value="Multidrug efflux transporter AcrB pore domain, PN1, PN2, PC1 and PC2 subdomains"/>
    <property type="match status" value="2"/>
</dbReference>
<dbReference type="InterPro" id="IPR027463">
    <property type="entry name" value="AcrB_DN_DC_subdom"/>
</dbReference>
<sequence length="1574" mass="177244">MKFIINRKIFISMLFLGLTMLGYISYKQLPVELMPNAELPMLYVQIQSRIEVDPSYLENQAVIPVEGAIGTMEGIEDMESFITNRSASIQVNFKQNVNIKYTFLKLQEKIDLIAGELDDNFIVTVNRVDLDQLTNQFMELQIRGSGGVDRVRNIVDQEVTAQMENIDGVASVSVYGGKERSIEVTYDAGACEAYGITPAQIQSAISGGSTNRTFTGYLHDAQKQYFVHVTAEYDKVSDIENIVVADGPIYLKDVADVFFGVKEETSISRINGLDAVSMSLVSDSQANLIDLSHNVQEEIAELNKKLAAKDVQIVVQTNLAETMEKNIDQIIDLALVGGLLAIFVLWMFLKNLRIVSFIALAIPISVFTAFNLFYAFNISLNSLTLVGLVLAIGMLLDNSIVVLENIYRLSGNKMSPEQSVTQGTKEVWRSIVAATLTTVTVFLPFVFSADYMVKLLGNHVGVSIISTLVVSLFVALLLIPMAAHVLLRGKRQHNIFYEKVTTNNRIIQIYILLLKASMRVPARTIIGALVFFFLTVFIVLAISVTNLQEVEEEQFNIYVTMPTGTTLEATDKVVADVESRLEDVAEKEDLSANIEAEEAILTFILREDYKDIDDRTIAEIKKDVEERIGNVSQGEVGLEAPTSSASFRGGGGGGGRSGTQGFQQFMGIGSNQERVVIKGENFEVMKGVAEDLLYYIEDLETIRRANISVANNRPEVHMYFNQMLLTEYGVSLQNIMSELGTFTREFTSGVNFKQGTEEYEIVIKEKLPEGVEEEENNKGIEDLRRLQVNNAEGATYDMDELADMVYAEGMASITRVNQEKQIELTYSFVDEASDSKDLLEAYRLEIDDIIGAYKLPSGVAVEVIHEEDQYAEFKFLIAAAFILILMILASVFESVSTPFVLIFSIPLAAIGSFLALIFTGNSLFNANTLMGFIILIGVVVNNGIILIDFTNILRKRGYRKSRALMAAGLSRVRPILITAITTIVALFPLAMGQAEYVGAIGAPFAITVIGGLALSTLLTLIFIPTLYAGMENALTWIRSLHLGLKLGMLTVFILGAAFIYLKVDGFVWQLLDFVLLIVLVPGVVAFTMTSLRQASEKVVDENEPVRIKIRRLVKIYDRDSRFMREWKSGIKIRERAGLTKDYKHLRDFSDLVWHIPLFIFTVYFTFFYIESHLWMWVLSHGVFFFLFLLRVPLNQVLINKNEATGKTFYLKLNKWIYNIIFWIVPLVFLFYFFKEWDNLGMVIFIAIIWYLLLAFYATAEYIHNKDVNIARIEGRFGVLRRGYFNMVRQIPVIGKRKNPFRALNGVSLEIKTGMFGLLGPNGAGKSTMMRIITGVLEQSYGKIWINGMDTQKYREELQGLIGYLPQAFGTYENMSAWEFLDYQAILKGIKDTKTREDRLEYVLKSVHMWDRRADKIGAFSGGMKQRIGIAQILLNLPRILVVDEPTSGLDPRERIRFRNLLVELSRERIVIFSTHIIEDIASSCNQVAVINRGNLKYFGKPNDMVNIGNNFVWHFSLPAKEFDEMANKQMIVHHMRDGENIKVRCLAKEKPAPDAVNVLPNLEDAYLCLLKDFV</sequence>
<dbReference type="SMART" id="SM00382">
    <property type="entry name" value="AAA"/>
    <property type="match status" value="1"/>
</dbReference>
<dbReference type="Gene3D" id="3.30.2090.10">
    <property type="entry name" value="Multidrug efflux transporter AcrB TolC docking domain, DN and DC subdomains"/>
    <property type="match status" value="2"/>
</dbReference>
<feature type="transmembrane region" description="Helical" evidence="4">
    <location>
        <begin position="459"/>
        <end position="487"/>
    </location>
</feature>
<feature type="transmembrane region" description="Helical" evidence="4">
    <location>
        <begin position="1004"/>
        <end position="1030"/>
    </location>
</feature>
<feature type="transmembrane region" description="Helical" evidence="4">
    <location>
        <begin position="9"/>
        <end position="26"/>
    </location>
</feature>
<dbReference type="InterPro" id="IPR027417">
    <property type="entry name" value="P-loop_NTPase"/>
</dbReference>
<dbReference type="Gene3D" id="3.30.70.1320">
    <property type="entry name" value="Multidrug efflux transporter AcrB pore domain like"/>
    <property type="match status" value="1"/>
</dbReference>